<keyword evidence="4" id="KW-0862">Zinc</keyword>
<feature type="compositionally biased region" description="Polar residues" evidence="6">
    <location>
        <begin position="429"/>
        <end position="438"/>
    </location>
</feature>
<dbReference type="Gene3D" id="3.30.160.60">
    <property type="entry name" value="Classic Zinc Finger"/>
    <property type="match status" value="3"/>
</dbReference>
<feature type="compositionally biased region" description="Basic and acidic residues" evidence="6">
    <location>
        <begin position="447"/>
        <end position="457"/>
    </location>
</feature>
<dbReference type="PANTHER" id="PTHR24379:SF127">
    <property type="entry name" value="BLOODY FINGERS-RELATED"/>
    <property type="match status" value="1"/>
</dbReference>
<proteinExistence type="predicted"/>
<evidence type="ECO:0000256" key="4">
    <source>
        <dbReference type="ARBA" id="ARBA00022833"/>
    </source>
</evidence>
<evidence type="ECO:0000256" key="1">
    <source>
        <dbReference type="ARBA" id="ARBA00022723"/>
    </source>
</evidence>
<feature type="region of interest" description="Disordered" evidence="6">
    <location>
        <begin position="425"/>
        <end position="462"/>
    </location>
</feature>
<dbReference type="PROSITE" id="PS00028">
    <property type="entry name" value="ZINC_FINGER_C2H2_1"/>
    <property type="match status" value="7"/>
</dbReference>
<reference evidence="8 9" key="1">
    <citation type="submission" date="2023-11" db="EMBL/GenBank/DDBJ databases">
        <title>Halocaridina rubra genome assembly.</title>
        <authorList>
            <person name="Smith C."/>
        </authorList>
    </citation>
    <scope>NUCLEOTIDE SEQUENCE [LARGE SCALE GENOMIC DNA]</scope>
    <source>
        <strain evidence="8">EP-1</strain>
        <tissue evidence="8">Whole</tissue>
    </source>
</reference>
<dbReference type="SMART" id="SM00355">
    <property type="entry name" value="ZnF_C2H2"/>
    <property type="match status" value="7"/>
</dbReference>
<evidence type="ECO:0000256" key="2">
    <source>
        <dbReference type="ARBA" id="ARBA00022737"/>
    </source>
</evidence>
<keyword evidence="2" id="KW-0677">Repeat</keyword>
<dbReference type="InterPro" id="IPR036236">
    <property type="entry name" value="Znf_C2H2_sf"/>
</dbReference>
<feature type="non-terminal residue" evidence="8">
    <location>
        <position position="786"/>
    </location>
</feature>
<dbReference type="InterPro" id="IPR013087">
    <property type="entry name" value="Znf_C2H2_type"/>
</dbReference>
<comment type="caution">
    <text evidence="8">The sequence shown here is derived from an EMBL/GenBank/DDBJ whole genome shotgun (WGS) entry which is preliminary data.</text>
</comment>
<dbReference type="Pfam" id="PF00096">
    <property type="entry name" value="zf-C2H2"/>
    <property type="match status" value="1"/>
</dbReference>
<keyword evidence="3 5" id="KW-0863">Zinc-finger</keyword>
<dbReference type="EMBL" id="JAXCGZ010023893">
    <property type="protein sequence ID" value="KAK7001734.1"/>
    <property type="molecule type" value="Genomic_DNA"/>
</dbReference>
<dbReference type="SUPFAM" id="SSF57667">
    <property type="entry name" value="beta-beta-alpha zinc fingers"/>
    <property type="match status" value="2"/>
</dbReference>
<feature type="domain" description="C2H2-type" evidence="7">
    <location>
        <begin position="727"/>
        <end position="755"/>
    </location>
</feature>
<evidence type="ECO:0000256" key="3">
    <source>
        <dbReference type="ARBA" id="ARBA00022771"/>
    </source>
</evidence>
<dbReference type="GO" id="GO:0000981">
    <property type="term" value="F:DNA-binding transcription factor activity, RNA polymerase II-specific"/>
    <property type="evidence" value="ECO:0007669"/>
    <property type="project" value="TreeGrafter"/>
</dbReference>
<keyword evidence="1" id="KW-0479">Metal-binding</keyword>
<evidence type="ECO:0000313" key="9">
    <source>
        <dbReference type="Proteomes" id="UP001381693"/>
    </source>
</evidence>
<feature type="compositionally biased region" description="Basic and acidic residues" evidence="6">
    <location>
        <begin position="507"/>
        <end position="518"/>
    </location>
</feature>
<evidence type="ECO:0000256" key="5">
    <source>
        <dbReference type="PROSITE-ProRule" id="PRU00042"/>
    </source>
</evidence>
<protein>
    <recommendedName>
        <fullName evidence="7">C2H2-type domain-containing protein</fullName>
    </recommendedName>
</protein>
<dbReference type="GO" id="GO:0000977">
    <property type="term" value="F:RNA polymerase II transcription regulatory region sequence-specific DNA binding"/>
    <property type="evidence" value="ECO:0007669"/>
    <property type="project" value="TreeGrafter"/>
</dbReference>
<gene>
    <name evidence="8" type="ORF">SK128_004978</name>
</gene>
<dbReference type="AlphaFoldDB" id="A0AAN8ZWY0"/>
<name>A0AAN8ZWY0_HALRR</name>
<feature type="domain" description="C2H2-type" evidence="7">
    <location>
        <begin position="702"/>
        <end position="729"/>
    </location>
</feature>
<dbReference type="PROSITE" id="PS50157">
    <property type="entry name" value="ZINC_FINGER_C2H2_2"/>
    <property type="match status" value="4"/>
</dbReference>
<dbReference type="Proteomes" id="UP001381693">
    <property type="component" value="Unassembled WGS sequence"/>
</dbReference>
<evidence type="ECO:0000313" key="8">
    <source>
        <dbReference type="EMBL" id="KAK7001734.1"/>
    </source>
</evidence>
<keyword evidence="9" id="KW-1185">Reference proteome</keyword>
<feature type="domain" description="C2H2-type" evidence="7">
    <location>
        <begin position="646"/>
        <end position="673"/>
    </location>
</feature>
<evidence type="ECO:0000259" key="7">
    <source>
        <dbReference type="PROSITE" id="PS50157"/>
    </source>
</evidence>
<sequence>MNDFKSQLSGLLATLQKLPDGEQQTALALLQSSLACQASNLKTCDYVNLLSQKNEPFEDNIAFLPLSSNRTYEYLEGNSATTFLSEQCLQDRQDFSKITTETEASQLRQKVDDVCAQFISDSPSVTQNEVHDSLCTNQTDNTPVIHSLQSINDDNPSTFISDIHESVRVQGLIHDADKISRMENSSISSVPPNISEEICAVDLKVTFPESKISNEVSSTNLEDTDISDDEIKESKTDMNCKKVTGDACSLVHNLQKDARVMQVTSTTHLPVEGTDSSSDTQLLSSDDSIVNSKHQKHYMSVIQGPNEAADRSEKVDKSQQCIPYSDEFQSNEQEKLNSGELHDSQQLAVSLMSNREGEFTLVTPEDIEQSYQESLDVYHLKNAVDHEKGAYIMVPVLEKVRYLKVDVDLDDVNSICLADSCDRVDDRSFSTSKSSVSPHSLELPLEGNDRESNKDCDADTDNDIESKNNCKDLYSNHLIKKTATRESNVSISEDGSSIHEPKEDTIFVDDSNTHDSPKAENSCGDVENSKEKEEGIHNNLCQLSENLSLKAGNGAPSPNLQPVSCRSCKKELTDVSLFIVHQGQCEGYFTCTYCQAKFLHKVTYVKHVQGHTRNSCPKCPQNFCNHKKLKAHMKADHNVDIVAKTYSCSFCPRTFMKRMSLYYHFKIHATNGEIVCRRCGKFCKDKESFDSHMDEHSRASNFHCRICTAIFTRRQQYDDHVKHHKKNKCELCEQPFTNKKALVRHCRMVHNSFPQNIPPEPQYRCDKCPRVFNRPSLLKQHQLVHT</sequence>
<dbReference type="GO" id="GO:0008270">
    <property type="term" value="F:zinc ion binding"/>
    <property type="evidence" value="ECO:0007669"/>
    <property type="project" value="UniProtKB-KW"/>
</dbReference>
<evidence type="ECO:0000256" key="6">
    <source>
        <dbReference type="SAM" id="MobiDB-lite"/>
    </source>
</evidence>
<feature type="domain" description="C2H2-type" evidence="7">
    <location>
        <begin position="763"/>
        <end position="786"/>
    </location>
</feature>
<accession>A0AAN8ZWY0</accession>
<dbReference type="PANTHER" id="PTHR24379">
    <property type="entry name" value="KRAB AND ZINC FINGER DOMAIN-CONTAINING"/>
    <property type="match status" value="1"/>
</dbReference>
<feature type="region of interest" description="Disordered" evidence="6">
    <location>
        <begin position="507"/>
        <end position="529"/>
    </location>
</feature>
<organism evidence="8 9">
    <name type="scientific">Halocaridina rubra</name>
    <name type="common">Hawaiian red shrimp</name>
    <dbReference type="NCBI Taxonomy" id="373956"/>
    <lineage>
        <taxon>Eukaryota</taxon>
        <taxon>Metazoa</taxon>
        <taxon>Ecdysozoa</taxon>
        <taxon>Arthropoda</taxon>
        <taxon>Crustacea</taxon>
        <taxon>Multicrustacea</taxon>
        <taxon>Malacostraca</taxon>
        <taxon>Eumalacostraca</taxon>
        <taxon>Eucarida</taxon>
        <taxon>Decapoda</taxon>
        <taxon>Pleocyemata</taxon>
        <taxon>Caridea</taxon>
        <taxon>Atyoidea</taxon>
        <taxon>Atyidae</taxon>
        <taxon>Halocaridina</taxon>
    </lineage>
</organism>
<dbReference type="GO" id="GO:0005634">
    <property type="term" value="C:nucleus"/>
    <property type="evidence" value="ECO:0007669"/>
    <property type="project" value="TreeGrafter"/>
</dbReference>